<accession>A0A542EE50</accession>
<name>A0A542EE50_9MICO</name>
<sequence length="304" mass="33989">MEHADAMNPALLQFTGPRTLRAEALDQDAWTQVRHGAFYPASEWEALDAGERHALLVHAGVPKWAEDRLVSHWSAAALHGLPTIGRWPNRVDVMVAGRGRTSQHVQRFHRVKELPTPVQINGIRVTDPLRTVVDLARCTSLRSALATADAALRKKMFAIEALRQAVSELPTGVRGKQTALLVAQLADERAESPLESMSRAVMFQARLPRPELQVVVRDGRGFIGRCDFGWDGLLGECDGKMKYGADLTDDPSAAVWREKQREDRIRRVTDLARWCWDDAYAEGPMLRILADKGVRPRPGQQWIA</sequence>
<keyword evidence="2" id="KW-1185">Reference proteome</keyword>
<proteinExistence type="predicted"/>
<dbReference type="EMBL" id="VFMO01000001">
    <property type="protein sequence ID" value="TQJ13584.1"/>
    <property type="molecule type" value="Genomic_DNA"/>
</dbReference>
<evidence type="ECO:0000313" key="2">
    <source>
        <dbReference type="Proteomes" id="UP000320806"/>
    </source>
</evidence>
<evidence type="ECO:0000313" key="1">
    <source>
        <dbReference type="EMBL" id="TQJ13584.1"/>
    </source>
</evidence>
<organism evidence="1 2">
    <name type="scientific">Yimella lutea</name>
    <dbReference type="NCBI Taxonomy" id="587872"/>
    <lineage>
        <taxon>Bacteria</taxon>
        <taxon>Bacillati</taxon>
        <taxon>Actinomycetota</taxon>
        <taxon>Actinomycetes</taxon>
        <taxon>Micrococcales</taxon>
        <taxon>Dermacoccaceae</taxon>
        <taxon>Yimella</taxon>
    </lineage>
</organism>
<gene>
    <name evidence="1" type="ORF">FB459_1009</name>
</gene>
<dbReference type="Proteomes" id="UP000320806">
    <property type="component" value="Unassembled WGS sequence"/>
</dbReference>
<comment type="caution">
    <text evidence="1">The sequence shown here is derived from an EMBL/GenBank/DDBJ whole genome shotgun (WGS) entry which is preliminary data.</text>
</comment>
<reference evidence="1 2" key="1">
    <citation type="submission" date="2019-06" db="EMBL/GenBank/DDBJ databases">
        <title>Sequencing the genomes of 1000 actinobacteria strains.</title>
        <authorList>
            <person name="Klenk H.-P."/>
        </authorList>
    </citation>
    <scope>NUCLEOTIDE SEQUENCE [LARGE SCALE GENOMIC DNA]</scope>
    <source>
        <strain evidence="1 2">DSM 19828</strain>
    </source>
</reference>
<protein>
    <submittedName>
        <fullName evidence="1">Transcriptional regulator with AbiEi antitoxin domain of type IV toxin-antitoxin system</fullName>
    </submittedName>
</protein>
<dbReference type="AlphaFoldDB" id="A0A542EE50"/>